<comment type="caution">
    <text evidence="2">The sequence shown here is derived from an EMBL/GenBank/DDBJ whole genome shotgun (WGS) entry which is preliminary data.</text>
</comment>
<feature type="transmembrane region" description="Helical" evidence="1">
    <location>
        <begin position="61"/>
        <end position="89"/>
    </location>
</feature>
<organism evidence="2 3">
    <name type="scientific">Lichenicoccus roseus</name>
    <dbReference type="NCBI Taxonomy" id="2683649"/>
    <lineage>
        <taxon>Bacteria</taxon>
        <taxon>Pseudomonadati</taxon>
        <taxon>Pseudomonadota</taxon>
        <taxon>Alphaproteobacteria</taxon>
        <taxon>Acetobacterales</taxon>
        <taxon>Acetobacteraceae</taxon>
        <taxon>Lichenicoccus</taxon>
    </lineage>
</organism>
<protein>
    <recommendedName>
        <fullName evidence="4">Rod shape-determining protein MreD</fullName>
    </recommendedName>
</protein>
<dbReference type="AlphaFoldDB" id="A0A5R9J8Q3"/>
<keyword evidence="1" id="KW-0812">Transmembrane</keyword>
<sequence length="169" mass="18006">MARLLDASARRAVPLAVATLALLLLNTPAGLPGQAEMQPGFLLACVFFWSVFRPASMPAVPVFLLGVLSDLLGSQPVGVSAIMLLLALGCGRTWRGRLARLGFIPMWLVFAAVAAASLALGWLLVSALRLQPMPLLAPVFAWVLALGLYPLLSAVLTWQHRTIADPDRA</sequence>
<keyword evidence="1" id="KW-1133">Transmembrane helix</keyword>
<gene>
    <name evidence="2" type="ORF">FE263_05590</name>
</gene>
<dbReference type="Proteomes" id="UP000305654">
    <property type="component" value="Unassembled WGS sequence"/>
</dbReference>
<keyword evidence="3" id="KW-1185">Reference proteome</keyword>
<feature type="transmembrane region" description="Helical" evidence="1">
    <location>
        <begin position="135"/>
        <end position="158"/>
    </location>
</feature>
<dbReference type="OrthoDB" id="7161178at2"/>
<name>A0A5R9J8Q3_9PROT</name>
<reference evidence="2 3" key="1">
    <citation type="submission" date="2019-05" db="EMBL/GenBank/DDBJ databases">
        <authorList>
            <person name="Pankratov T."/>
            <person name="Grouzdev D."/>
        </authorList>
    </citation>
    <scope>NUCLEOTIDE SEQUENCE [LARGE SCALE GENOMIC DNA]</scope>
    <source>
        <strain evidence="2 3">KEBCLARHB70R</strain>
    </source>
</reference>
<feature type="transmembrane region" description="Helical" evidence="1">
    <location>
        <begin position="101"/>
        <end position="123"/>
    </location>
</feature>
<accession>A0A5R9J8Q3</accession>
<evidence type="ECO:0000256" key="1">
    <source>
        <dbReference type="SAM" id="Phobius"/>
    </source>
</evidence>
<dbReference type="RefSeq" id="WP_138325001.1">
    <property type="nucleotide sequence ID" value="NZ_VCDI01000002.1"/>
</dbReference>
<evidence type="ECO:0008006" key="4">
    <source>
        <dbReference type="Google" id="ProtNLM"/>
    </source>
</evidence>
<keyword evidence="1" id="KW-0472">Membrane</keyword>
<evidence type="ECO:0000313" key="3">
    <source>
        <dbReference type="Proteomes" id="UP000305654"/>
    </source>
</evidence>
<dbReference type="EMBL" id="VCDI01000002">
    <property type="protein sequence ID" value="TLU72927.1"/>
    <property type="molecule type" value="Genomic_DNA"/>
</dbReference>
<proteinExistence type="predicted"/>
<evidence type="ECO:0000313" key="2">
    <source>
        <dbReference type="EMBL" id="TLU72927.1"/>
    </source>
</evidence>